<feature type="compositionally biased region" description="Polar residues" evidence="2">
    <location>
        <begin position="398"/>
        <end position="418"/>
    </location>
</feature>
<evidence type="ECO:0000256" key="2">
    <source>
        <dbReference type="SAM" id="MobiDB-lite"/>
    </source>
</evidence>
<dbReference type="Gene3D" id="2.30.29.30">
    <property type="entry name" value="Pleckstrin-homology domain (PH domain)/Phosphotyrosine-binding domain (PTB)"/>
    <property type="match status" value="1"/>
</dbReference>
<dbReference type="AlphaFoldDB" id="A0A915BKV6"/>
<dbReference type="PROSITE" id="PS01179">
    <property type="entry name" value="PID"/>
    <property type="match status" value="1"/>
</dbReference>
<dbReference type="InterPro" id="IPR006020">
    <property type="entry name" value="PTB/PI_dom"/>
</dbReference>
<sequence>MTSKGKEIYNTIKRSLGSSSFGVASSSSGSGGVRYSGGTTGSKQWIHPPDILLNGRVEYSVKMLGVTEVNEPKGTHVIREAIHAIRFQLQVSRSVTGHSGAKLKKVDLQINVDGVTVVENKTKMVLHKYPLHRISFCADDKQDKRVFSFIAKAENSQRHDCFVFLSEKLAEQITLTVGEAFDLAYQKFLENNGRELENKKLLIVLRKRIAELETENNELKQKLAAALIKNQMNGDAPPPLLPTSPVPNAPPPGLASCPLADLAPGIVPPPPNSRRHKVGRKLENLQIDQMESLFDDEFDPRADERKKAEERRVKDEFGLDPFGDTFMNDDLSNENSRDTKVSSVEREPHEPTPEQFERMLSMVDKRLAEMRDGFATGCLAVGDTGDSARDFDNIYSLPLQSPGTENIPSTSRVSNGRS</sequence>
<name>A0A915BKV6_PARUN</name>
<dbReference type="PANTHER" id="PTHR11232:SF77">
    <property type="entry name" value="GULP PTB DOMAIN CONTAINING ENGULFMENT ADAPTOR 1"/>
    <property type="match status" value="1"/>
</dbReference>
<proteinExistence type="predicted"/>
<dbReference type="SUPFAM" id="SSF50729">
    <property type="entry name" value="PH domain-like"/>
    <property type="match status" value="1"/>
</dbReference>
<organism evidence="4 5">
    <name type="scientific">Parascaris univalens</name>
    <name type="common">Nematode worm</name>
    <dbReference type="NCBI Taxonomy" id="6257"/>
    <lineage>
        <taxon>Eukaryota</taxon>
        <taxon>Metazoa</taxon>
        <taxon>Ecdysozoa</taxon>
        <taxon>Nematoda</taxon>
        <taxon>Chromadorea</taxon>
        <taxon>Rhabditida</taxon>
        <taxon>Spirurina</taxon>
        <taxon>Ascaridomorpha</taxon>
        <taxon>Ascaridoidea</taxon>
        <taxon>Ascarididae</taxon>
        <taxon>Parascaris</taxon>
    </lineage>
</organism>
<evidence type="ECO:0000313" key="4">
    <source>
        <dbReference type="Proteomes" id="UP000887569"/>
    </source>
</evidence>
<evidence type="ECO:0000256" key="1">
    <source>
        <dbReference type="SAM" id="Coils"/>
    </source>
</evidence>
<dbReference type="InterPro" id="IPR011993">
    <property type="entry name" value="PH-like_dom_sf"/>
</dbReference>
<feature type="compositionally biased region" description="Basic and acidic residues" evidence="2">
    <location>
        <begin position="335"/>
        <end position="354"/>
    </location>
</feature>
<dbReference type="InterPro" id="IPR051133">
    <property type="entry name" value="Adapter_Engulfment-Domain"/>
</dbReference>
<dbReference type="WBParaSite" id="PgR044_g065_t02">
    <property type="protein sequence ID" value="PgR044_g065_t02"/>
    <property type="gene ID" value="PgR044_g065"/>
</dbReference>
<dbReference type="CDD" id="cd01273">
    <property type="entry name" value="PTB_CED-6"/>
    <property type="match status" value="1"/>
</dbReference>
<protein>
    <submittedName>
        <fullName evidence="5">PID domain-containing protein</fullName>
    </submittedName>
</protein>
<feature type="domain" description="PID" evidence="3">
    <location>
        <begin position="57"/>
        <end position="195"/>
    </location>
</feature>
<dbReference type="SMART" id="SM00462">
    <property type="entry name" value="PTB"/>
    <property type="match status" value="1"/>
</dbReference>
<dbReference type="Proteomes" id="UP000887569">
    <property type="component" value="Unplaced"/>
</dbReference>
<dbReference type="PANTHER" id="PTHR11232">
    <property type="entry name" value="PHOSPHOTYROSINE INTERACTION DOMAIN-CONTAINING FAMILY MEMBER"/>
    <property type="match status" value="1"/>
</dbReference>
<evidence type="ECO:0000259" key="3">
    <source>
        <dbReference type="PROSITE" id="PS01179"/>
    </source>
</evidence>
<feature type="region of interest" description="Disordered" evidence="2">
    <location>
        <begin position="389"/>
        <end position="418"/>
    </location>
</feature>
<feature type="coiled-coil region" evidence="1">
    <location>
        <begin position="202"/>
        <end position="229"/>
    </location>
</feature>
<dbReference type="Pfam" id="PF00640">
    <property type="entry name" value="PID"/>
    <property type="match status" value="1"/>
</dbReference>
<feature type="region of interest" description="Disordered" evidence="2">
    <location>
        <begin position="319"/>
        <end position="354"/>
    </location>
</feature>
<accession>A0A915BKV6</accession>
<keyword evidence="1" id="KW-0175">Coiled coil</keyword>
<reference evidence="5" key="1">
    <citation type="submission" date="2022-11" db="UniProtKB">
        <authorList>
            <consortium name="WormBaseParasite"/>
        </authorList>
    </citation>
    <scope>IDENTIFICATION</scope>
</reference>
<evidence type="ECO:0000313" key="5">
    <source>
        <dbReference type="WBParaSite" id="PgR044_g065_t02"/>
    </source>
</evidence>
<keyword evidence="4" id="KW-1185">Reference proteome</keyword>